<name>X0YK24_9ZZZZ</name>
<keyword evidence="7" id="KW-0472">Membrane</keyword>
<protein>
    <recommendedName>
        <fullName evidence="8">Glycosyltransferase 2-like domain-containing protein</fullName>
    </recommendedName>
</protein>
<gene>
    <name evidence="9" type="ORF">S01H4_19441</name>
</gene>
<accession>X0YK24</accession>
<dbReference type="InterPro" id="IPR050256">
    <property type="entry name" value="Glycosyltransferase_2"/>
</dbReference>
<evidence type="ECO:0000256" key="1">
    <source>
        <dbReference type="ARBA" id="ARBA00022475"/>
    </source>
</evidence>
<dbReference type="CDD" id="cd04187">
    <property type="entry name" value="DPM1_like_bac"/>
    <property type="match status" value="1"/>
</dbReference>
<dbReference type="EMBL" id="BART01008669">
    <property type="protein sequence ID" value="GAG56449.1"/>
    <property type="molecule type" value="Genomic_DNA"/>
</dbReference>
<dbReference type="GO" id="GO:0009103">
    <property type="term" value="P:lipopolysaccharide biosynthetic process"/>
    <property type="evidence" value="ECO:0007669"/>
    <property type="project" value="UniProtKB-KW"/>
</dbReference>
<evidence type="ECO:0000259" key="8">
    <source>
        <dbReference type="Pfam" id="PF00535"/>
    </source>
</evidence>
<evidence type="ECO:0000256" key="4">
    <source>
        <dbReference type="ARBA" id="ARBA00022692"/>
    </source>
</evidence>
<evidence type="ECO:0000256" key="7">
    <source>
        <dbReference type="ARBA" id="ARBA00023136"/>
    </source>
</evidence>
<evidence type="ECO:0000313" key="9">
    <source>
        <dbReference type="EMBL" id="GAG56449.1"/>
    </source>
</evidence>
<evidence type="ECO:0000256" key="5">
    <source>
        <dbReference type="ARBA" id="ARBA00022985"/>
    </source>
</evidence>
<evidence type="ECO:0000256" key="2">
    <source>
        <dbReference type="ARBA" id="ARBA00022676"/>
    </source>
</evidence>
<evidence type="ECO:0000256" key="6">
    <source>
        <dbReference type="ARBA" id="ARBA00022989"/>
    </source>
</evidence>
<keyword evidence="3" id="KW-0808">Transferase</keyword>
<feature type="domain" description="Glycosyltransferase 2-like" evidence="8">
    <location>
        <begin position="28"/>
        <end position="159"/>
    </location>
</feature>
<dbReference type="InterPro" id="IPR001173">
    <property type="entry name" value="Glyco_trans_2-like"/>
</dbReference>
<keyword evidence="2" id="KW-0328">Glycosyltransferase</keyword>
<keyword evidence="6" id="KW-1133">Transmembrane helix</keyword>
<dbReference type="InterPro" id="IPR029044">
    <property type="entry name" value="Nucleotide-diphossugar_trans"/>
</dbReference>
<organism evidence="9">
    <name type="scientific">marine sediment metagenome</name>
    <dbReference type="NCBI Taxonomy" id="412755"/>
    <lineage>
        <taxon>unclassified sequences</taxon>
        <taxon>metagenomes</taxon>
        <taxon>ecological metagenomes</taxon>
    </lineage>
</organism>
<comment type="caution">
    <text evidence="9">The sequence shown here is derived from an EMBL/GenBank/DDBJ whole genome shotgun (WGS) entry which is preliminary data.</text>
</comment>
<keyword evidence="5" id="KW-0448">Lipopolysaccharide biosynthesis</keyword>
<keyword evidence="4" id="KW-0812">Transmembrane</keyword>
<dbReference type="PANTHER" id="PTHR48090:SF3">
    <property type="entry name" value="UNDECAPRENYL-PHOSPHATE 4-DEOXY-4-FORMAMIDO-L-ARABINOSE TRANSFERASE"/>
    <property type="match status" value="1"/>
</dbReference>
<feature type="non-terminal residue" evidence="9">
    <location>
        <position position="1"/>
    </location>
</feature>
<evidence type="ECO:0000256" key="3">
    <source>
        <dbReference type="ARBA" id="ARBA00022679"/>
    </source>
</evidence>
<dbReference type="GO" id="GO:0099621">
    <property type="term" value="F:undecaprenyl-phosphate 4-deoxy-4-formamido-L-arabinose transferase activity"/>
    <property type="evidence" value="ECO:0007669"/>
    <property type="project" value="TreeGrafter"/>
</dbReference>
<dbReference type="SUPFAM" id="SSF53448">
    <property type="entry name" value="Nucleotide-diphospho-sugar transferases"/>
    <property type="match status" value="1"/>
</dbReference>
<reference evidence="9" key="1">
    <citation type="journal article" date="2014" name="Front. Microbiol.">
        <title>High frequency of phylogenetically diverse reductive dehalogenase-homologous genes in deep subseafloor sedimentary metagenomes.</title>
        <authorList>
            <person name="Kawai M."/>
            <person name="Futagami T."/>
            <person name="Toyoda A."/>
            <person name="Takaki Y."/>
            <person name="Nishi S."/>
            <person name="Hori S."/>
            <person name="Arai W."/>
            <person name="Tsubouchi T."/>
            <person name="Morono Y."/>
            <person name="Uchiyama I."/>
            <person name="Ito T."/>
            <person name="Fujiyama A."/>
            <person name="Inagaki F."/>
            <person name="Takami H."/>
        </authorList>
    </citation>
    <scope>NUCLEOTIDE SEQUENCE</scope>
    <source>
        <strain evidence="9">Expedition CK06-06</strain>
    </source>
</reference>
<dbReference type="Gene3D" id="3.90.550.10">
    <property type="entry name" value="Spore Coat Polysaccharide Biosynthesis Protein SpsA, Chain A"/>
    <property type="match status" value="1"/>
</dbReference>
<keyword evidence="1" id="KW-1003">Cell membrane</keyword>
<dbReference type="Pfam" id="PF00535">
    <property type="entry name" value="Glycos_transf_2"/>
    <property type="match status" value="1"/>
</dbReference>
<dbReference type="PANTHER" id="PTHR48090">
    <property type="entry name" value="UNDECAPRENYL-PHOSPHATE 4-DEOXY-4-FORMAMIDO-L-ARABINOSE TRANSFERASE-RELATED"/>
    <property type="match status" value="1"/>
</dbReference>
<dbReference type="GO" id="GO:0005886">
    <property type="term" value="C:plasma membrane"/>
    <property type="evidence" value="ECO:0007669"/>
    <property type="project" value="TreeGrafter"/>
</dbReference>
<proteinExistence type="predicted"/>
<sequence length="206" mass="23158">NEMIDLVNKHPKSDALSQINAEDQIDVSVVVPIFNEAENIQLLYDKLTPVLDSLGRSCEVILVDDGSTDGTFEILKDIQSMDDRVWVIRLRRNFGQAAAFSAGFDFARGKLIITIDGDLQNDPADIPKLIDKIDEGYDIVSGWRVKRKDFFLTRRLPSMAANALISSVTGVKLHDYGCRVVLVFLNNRTALMLNGRVQQREESVYK</sequence>
<dbReference type="AlphaFoldDB" id="X0YK24"/>